<keyword evidence="2" id="KW-0812">Transmembrane</keyword>
<feature type="transmembrane region" description="Helical" evidence="2">
    <location>
        <begin position="323"/>
        <end position="347"/>
    </location>
</feature>
<dbReference type="AlphaFoldDB" id="A0A1Y5I327"/>
<organism evidence="3">
    <name type="scientific">Ostreococcus tauri</name>
    <name type="common">Marine green alga</name>
    <dbReference type="NCBI Taxonomy" id="70448"/>
    <lineage>
        <taxon>Eukaryota</taxon>
        <taxon>Viridiplantae</taxon>
        <taxon>Chlorophyta</taxon>
        <taxon>Mamiellophyceae</taxon>
        <taxon>Mamiellales</taxon>
        <taxon>Bathycoccaceae</taxon>
        <taxon>Ostreococcus</taxon>
    </lineage>
</organism>
<accession>A0A1Y5I327</accession>
<evidence type="ECO:0000313" key="3">
    <source>
        <dbReference type="EMBL" id="OUS43919.1"/>
    </source>
</evidence>
<keyword evidence="2" id="KW-0472">Membrane</keyword>
<protein>
    <submittedName>
        <fullName evidence="3">Uncharacterized protein</fullName>
    </submittedName>
</protein>
<sequence>MVASSSSSPASALAGGDRSSARRCSRRCARASTTPRGAYASGAASEDGNEARRDEGCEDGRASSTRRGSRRANAIGSSLERQIAVTTQLREEFESDPFLSRSSLRTALAPNVEYNNDVHAVRGSAEYGTLMGHFGDATSSALKRFKFVTRRASSIEPGVLLIQWTAEWDGVTFGKKLSNLLLSSMHEGAVQKLVEGASESAAANESERRRDMKCRLFGRTTYKVNPDGMIVSRLDRVDFRTDPEPGSQSEDMPVFVTPAEEEQELERLAEETAVNMFYNTLCPPEKNETSWFLDVLIELEWQSFQRQMGDTTSVISREEYVNVVYAVIASAIAAPIFFFVGLTLLVFSPDQGTDPNSEWFAAVGRGRFPRSVQQQDRGVDHQKIESFLSSRDRAGETRERCSKREGITLRYLHFCATVNH</sequence>
<keyword evidence="2" id="KW-1133">Transmembrane helix</keyword>
<evidence type="ECO:0000256" key="1">
    <source>
        <dbReference type="SAM" id="MobiDB-lite"/>
    </source>
</evidence>
<feature type="compositionally biased region" description="Low complexity" evidence="1">
    <location>
        <begin position="1"/>
        <end position="14"/>
    </location>
</feature>
<dbReference type="Proteomes" id="UP000195557">
    <property type="component" value="Unassembled WGS sequence"/>
</dbReference>
<feature type="region of interest" description="Disordered" evidence="1">
    <location>
        <begin position="1"/>
        <end position="75"/>
    </location>
</feature>
<proteinExistence type="predicted"/>
<evidence type="ECO:0000256" key="2">
    <source>
        <dbReference type="SAM" id="Phobius"/>
    </source>
</evidence>
<feature type="compositionally biased region" description="Basic and acidic residues" evidence="1">
    <location>
        <begin position="49"/>
        <end position="61"/>
    </location>
</feature>
<dbReference type="EMBL" id="KZ155826">
    <property type="protein sequence ID" value="OUS43919.1"/>
    <property type="molecule type" value="Genomic_DNA"/>
</dbReference>
<gene>
    <name evidence="3" type="ORF">BE221DRAFT_118090</name>
</gene>
<reference evidence="3" key="1">
    <citation type="submission" date="2017-04" db="EMBL/GenBank/DDBJ databases">
        <title>Population genomics of picophytoplankton unveils novel chromosome hypervariability.</title>
        <authorList>
            <consortium name="DOE Joint Genome Institute"/>
            <person name="Blanc-Mathieu R."/>
            <person name="Krasovec M."/>
            <person name="Hebrard M."/>
            <person name="Yau S."/>
            <person name="Desgranges E."/>
            <person name="Martin J."/>
            <person name="Schackwitz W."/>
            <person name="Kuo A."/>
            <person name="Salin G."/>
            <person name="Donnadieu C."/>
            <person name="Desdevises Y."/>
            <person name="Sanchez-Ferandin S."/>
            <person name="Moreau H."/>
            <person name="Rivals E."/>
            <person name="Grigoriev I.V."/>
            <person name="Grimsley N."/>
            <person name="Eyre-Walker A."/>
            <person name="Piganeau G."/>
        </authorList>
    </citation>
    <scope>NUCLEOTIDE SEQUENCE [LARGE SCALE GENOMIC DNA]</scope>
    <source>
        <strain evidence="3">RCC 1115</strain>
    </source>
</reference>
<name>A0A1Y5I327_OSTTA</name>